<feature type="transmembrane region" description="Helical" evidence="1">
    <location>
        <begin position="40"/>
        <end position="56"/>
    </location>
</feature>
<organism evidence="3 4">
    <name type="scientific">Spirobacillus cienkowskii</name>
    <dbReference type="NCBI Taxonomy" id="495820"/>
    <lineage>
        <taxon>Bacteria</taxon>
        <taxon>Pseudomonadati</taxon>
        <taxon>Bdellovibrionota</taxon>
        <taxon>Oligoflexia</taxon>
        <taxon>Silvanigrellales</taxon>
        <taxon>Spirobacillus</taxon>
    </lineage>
</organism>
<comment type="caution">
    <text evidence="3">The sequence shown here is derived from an EMBL/GenBank/DDBJ whole genome shotgun (WGS) entry which is preliminary data.</text>
</comment>
<keyword evidence="1" id="KW-0472">Membrane</keyword>
<dbReference type="AlphaFoldDB" id="A0A369KVT8"/>
<evidence type="ECO:0008006" key="5">
    <source>
        <dbReference type="Google" id="ProtNLM"/>
    </source>
</evidence>
<name>A0A369KVT8_9BACT</name>
<reference evidence="3" key="1">
    <citation type="submission" date="2018-04" db="EMBL/GenBank/DDBJ databases">
        <title>Draft genome sequence of the Candidatus Spirobacillus cienkowskii, a pathogen of freshwater Daphnia species, reconstructed from hemolymph metagenomic reads.</title>
        <authorList>
            <person name="Bresciani L."/>
            <person name="Lemos L.N."/>
            <person name="Wale N."/>
            <person name="Lin J.Y."/>
            <person name="Fernandes G.R."/>
            <person name="Duffy M.A."/>
            <person name="Rodrigues J.M."/>
        </authorList>
    </citation>
    <scope>NUCLEOTIDE SEQUENCE [LARGE SCALE GENOMIC DNA]</scope>
    <source>
        <strain evidence="3">Binning01</strain>
    </source>
</reference>
<protein>
    <recommendedName>
        <fullName evidence="5">Glycine zipper family protein</fullName>
    </recommendedName>
</protein>
<keyword evidence="1" id="KW-1133">Transmembrane helix</keyword>
<evidence type="ECO:0000256" key="2">
    <source>
        <dbReference type="SAM" id="SignalP"/>
    </source>
</evidence>
<sequence length="155" mass="16849">MNKKFFRKNVFMILGFFVFIANFNQAHAQCEVGVTLFRDTLYGAAVGAGAGALILIANQSTKSIAPQLASATLVGAGVGVIVGVIELSFSDCFSKDRQNAKLLKPGFRAQPLIGFNSVENNLDMKLKKADIYEELNRIKINDMAFGVTLSYTFAN</sequence>
<dbReference type="Proteomes" id="UP000253934">
    <property type="component" value="Unassembled WGS sequence"/>
</dbReference>
<proteinExistence type="predicted"/>
<evidence type="ECO:0000313" key="3">
    <source>
        <dbReference type="EMBL" id="RDB36927.1"/>
    </source>
</evidence>
<keyword evidence="1" id="KW-0812">Transmembrane</keyword>
<feature type="transmembrane region" description="Helical" evidence="1">
    <location>
        <begin position="68"/>
        <end position="89"/>
    </location>
</feature>
<evidence type="ECO:0000256" key="1">
    <source>
        <dbReference type="SAM" id="Phobius"/>
    </source>
</evidence>
<dbReference type="EMBL" id="QOVW01000017">
    <property type="protein sequence ID" value="RDB36927.1"/>
    <property type="molecule type" value="Genomic_DNA"/>
</dbReference>
<evidence type="ECO:0000313" key="4">
    <source>
        <dbReference type="Proteomes" id="UP000253934"/>
    </source>
</evidence>
<feature type="chain" id="PRO_5016836036" description="Glycine zipper family protein" evidence="2">
    <location>
        <begin position="29"/>
        <end position="155"/>
    </location>
</feature>
<keyword evidence="4" id="KW-1185">Reference proteome</keyword>
<feature type="signal peptide" evidence="2">
    <location>
        <begin position="1"/>
        <end position="28"/>
    </location>
</feature>
<keyword evidence="2" id="KW-0732">Signal</keyword>
<gene>
    <name evidence="3" type="ORF">DCC88_02635</name>
</gene>
<accession>A0A369KVT8</accession>